<evidence type="ECO:0000259" key="2">
    <source>
        <dbReference type="Pfam" id="PF00656"/>
    </source>
</evidence>
<protein>
    <recommendedName>
        <fullName evidence="2">Peptidase C14 caspase domain-containing protein</fullName>
    </recommendedName>
</protein>
<evidence type="ECO:0000313" key="3">
    <source>
        <dbReference type="EMBL" id="GAA0186407.1"/>
    </source>
</evidence>
<dbReference type="GO" id="GO:0006508">
    <property type="term" value="P:proteolysis"/>
    <property type="evidence" value="ECO:0007669"/>
    <property type="project" value="InterPro"/>
</dbReference>
<comment type="similarity">
    <text evidence="1">Belongs to the peptidase C14B family.</text>
</comment>
<reference evidence="3 4" key="1">
    <citation type="submission" date="2024-01" db="EMBL/GenBank/DDBJ databases">
        <title>The complete chloroplast genome sequence of Lithospermum erythrorhizon: insights into the phylogenetic relationship among Boraginaceae species and the maternal lineages of purple gromwells.</title>
        <authorList>
            <person name="Okada T."/>
            <person name="Watanabe K."/>
        </authorList>
    </citation>
    <scope>NUCLEOTIDE SEQUENCE [LARGE SCALE GENOMIC DNA]</scope>
</reference>
<organism evidence="3 4">
    <name type="scientific">Lithospermum erythrorhizon</name>
    <name type="common">Purple gromwell</name>
    <name type="synonym">Lithospermum officinale var. erythrorhizon</name>
    <dbReference type="NCBI Taxonomy" id="34254"/>
    <lineage>
        <taxon>Eukaryota</taxon>
        <taxon>Viridiplantae</taxon>
        <taxon>Streptophyta</taxon>
        <taxon>Embryophyta</taxon>
        <taxon>Tracheophyta</taxon>
        <taxon>Spermatophyta</taxon>
        <taxon>Magnoliopsida</taxon>
        <taxon>eudicotyledons</taxon>
        <taxon>Gunneridae</taxon>
        <taxon>Pentapetalae</taxon>
        <taxon>asterids</taxon>
        <taxon>lamiids</taxon>
        <taxon>Boraginales</taxon>
        <taxon>Boraginaceae</taxon>
        <taxon>Boraginoideae</taxon>
        <taxon>Lithospermeae</taxon>
        <taxon>Lithospermum</taxon>
    </lineage>
</organism>
<sequence>MATRREKCKYCKTGYLVSIEAQSITCPKCRVSVHLPHKNTSGGFSPSVNSDVNMLPISAGFSIFNNSILQSVASRVQQKVNDKVQRVQSLLREQALLPSLQEQKRAVLCGVSYKGHPKSLKASIGNVSIMKQLLIEKMGFPYANVIVLTEDEKDSSRIPTKANIKAAMCWLVQGCKGGDSLLFYYTGHASKVRDTDGDERDGHDEALCPVDYETEGRILDDEINTTIVRPLPHGVTLHAIIDTCFSGTLLDLPYICRVNRGGYYLWENQYRRHHSTKGTQGGLAICISACDEHQTSGDTTTFTGSPAGALTYSFVQLLEEEENLTYGQLLDAIRNKVHEAQKAANRGYPLAYHLWQEPQLSASESFDIHLKEFIIL</sequence>
<dbReference type="AlphaFoldDB" id="A0AAV3S1D6"/>
<gene>
    <name evidence="3" type="ORF">LIER_33695</name>
</gene>
<dbReference type="PANTHER" id="PTHR48104">
    <property type="entry name" value="METACASPASE-4"/>
    <property type="match status" value="1"/>
</dbReference>
<feature type="domain" description="Peptidase C14 caspase" evidence="2">
    <location>
        <begin position="104"/>
        <end position="362"/>
    </location>
</feature>
<proteinExistence type="inferred from homology"/>
<dbReference type="InterPro" id="IPR011600">
    <property type="entry name" value="Pept_C14_caspase"/>
</dbReference>
<dbReference type="GO" id="GO:0005737">
    <property type="term" value="C:cytoplasm"/>
    <property type="evidence" value="ECO:0007669"/>
    <property type="project" value="TreeGrafter"/>
</dbReference>
<accession>A0AAV3S1D6</accession>
<dbReference type="Proteomes" id="UP001454036">
    <property type="component" value="Unassembled WGS sequence"/>
</dbReference>
<dbReference type="Gene3D" id="3.40.50.12660">
    <property type="match status" value="1"/>
</dbReference>
<dbReference type="PANTHER" id="PTHR48104:SF17">
    <property type="entry name" value="METACASPASE-3"/>
    <property type="match status" value="1"/>
</dbReference>
<dbReference type="InterPro" id="IPR050452">
    <property type="entry name" value="Metacaspase"/>
</dbReference>
<evidence type="ECO:0000313" key="4">
    <source>
        <dbReference type="Proteomes" id="UP001454036"/>
    </source>
</evidence>
<comment type="caution">
    <text evidence="3">The sequence shown here is derived from an EMBL/GenBank/DDBJ whole genome shotgun (WGS) entry which is preliminary data.</text>
</comment>
<dbReference type="GO" id="GO:0004197">
    <property type="term" value="F:cysteine-type endopeptidase activity"/>
    <property type="evidence" value="ECO:0007669"/>
    <property type="project" value="InterPro"/>
</dbReference>
<keyword evidence="4" id="KW-1185">Reference proteome</keyword>
<name>A0AAV3S1D6_LITER</name>
<dbReference type="Pfam" id="PF00656">
    <property type="entry name" value="Peptidase_C14"/>
    <property type="match status" value="1"/>
</dbReference>
<evidence type="ECO:0000256" key="1">
    <source>
        <dbReference type="ARBA" id="ARBA00009005"/>
    </source>
</evidence>
<dbReference type="EMBL" id="BAABME010013674">
    <property type="protein sequence ID" value="GAA0186407.1"/>
    <property type="molecule type" value="Genomic_DNA"/>
</dbReference>